<dbReference type="EMBL" id="AMFJ01000592">
    <property type="protein sequence ID" value="EKE27049.1"/>
    <property type="molecule type" value="Genomic_DNA"/>
</dbReference>
<protein>
    <submittedName>
        <fullName evidence="3">Uncharacterized protein</fullName>
    </submittedName>
</protein>
<evidence type="ECO:0000256" key="2">
    <source>
        <dbReference type="SAM" id="Phobius"/>
    </source>
</evidence>
<feature type="transmembrane region" description="Helical" evidence="2">
    <location>
        <begin position="385"/>
        <end position="408"/>
    </location>
</feature>
<accession>K2GA82</accession>
<feature type="transmembrane region" description="Helical" evidence="2">
    <location>
        <begin position="420"/>
        <end position="440"/>
    </location>
</feature>
<keyword evidence="2" id="KW-0472">Membrane</keyword>
<keyword evidence="2" id="KW-1133">Transmembrane helix</keyword>
<sequence length="483" mass="58392">MNIAQNLLKISLNRELYELVLETIVSWLNASKLNKNWWIELLEKLDEIRLKFNEKTNLIKIIEEIINYNLYKEHILYDTNNEFFSKHTIKNINPREFKKNSNYFKEPILIINYLKSWSTRDYISDVITNWYEDATSSIDMQILLKYYKDSLNDYWKIQDIFDKYEKTESNFNSKFKKINCIYIGNYLLSSLIHNYHSIKTESEERELEKSIELAFKRIERVWKRILSFYSNYFTDYKYSQYKLIKAKKLLNYKSFNASRITLDQALSHIEKSIKIYDENKDYDCFYYTKEETIIDCTENTYLKRVYVPKLYVLHSNSGKEKQKLIKIKNEIEILLSSISLREKIHNVENKIDSNKIESVQIIWIFAWIVLFASWTLQIFTRLDNLWDAITLELFYCVSILVIISAIDIRDWRYWFKSKYFSAFILALFIIVISLFIYPYYKTIPLKENLIDSKTEKLNDLINRAEDREKTLNELINKINNKEK</sequence>
<reference evidence="3" key="1">
    <citation type="journal article" date="2012" name="Science">
        <title>Fermentation, hydrogen, and sulfur metabolism in multiple uncultivated bacterial phyla.</title>
        <authorList>
            <person name="Wrighton K.C."/>
            <person name="Thomas B.C."/>
            <person name="Sharon I."/>
            <person name="Miller C.S."/>
            <person name="Castelle C.J."/>
            <person name="VerBerkmoes N.C."/>
            <person name="Wilkins M.J."/>
            <person name="Hettich R.L."/>
            <person name="Lipton M.S."/>
            <person name="Williams K.H."/>
            <person name="Long P.E."/>
            <person name="Banfield J.F."/>
        </authorList>
    </citation>
    <scope>NUCLEOTIDE SEQUENCE [LARGE SCALE GENOMIC DNA]</scope>
</reference>
<name>K2GA82_9BACT</name>
<dbReference type="AlphaFoldDB" id="K2GA82"/>
<gene>
    <name evidence="3" type="ORF">ACD_4C00076G0007</name>
</gene>
<comment type="caution">
    <text evidence="3">The sequence shown here is derived from an EMBL/GenBank/DDBJ whole genome shotgun (WGS) entry which is preliminary data.</text>
</comment>
<feature type="transmembrane region" description="Helical" evidence="2">
    <location>
        <begin position="361"/>
        <end position="379"/>
    </location>
</feature>
<keyword evidence="1" id="KW-0175">Coiled coil</keyword>
<keyword evidence="2" id="KW-0812">Transmembrane</keyword>
<evidence type="ECO:0000256" key="1">
    <source>
        <dbReference type="SAM" id="Coils"/>
    </source>
</evidence>
<feature type="coiled-coil region" evidence="1">
    <location>
        <begin position="450"/>
        <end position="481"/>
    </location>
</feature>
<proteinExistence type="predicted"/>
<evidence type="ECO:0000313" key="3">
    <source>
        <dbReference type="EMBL" id="EKE27049.1"/>
    </source>
</evidence>
<organism evidence="3">
    <name type="scientific">uncultured bacterium</name>
    <name type="common">gcode 4</name>
    <dbReference type="NCBI Taxonomy" id="1234023"/>
    <lineage>
        <taxon>Bacteria</taxon>
        <taxon>environmental samples</taxon>
    </lineage>
</organism>